<accession>A0A0B6YD38</accession>
<keyword evidence="1" id="KW-0812">Transmembrane</keyword>
<dbReference type="AlphaFoldDB" id="A0A0B6YD38"/>
<feature type="transmembrane region" description="Helical" evidence="1">
    <location>
        <begin position="48"/>
        <end position="70"/>
    </location>
</feature>
<reference evidence="2" key="1">
    <citation type="submission" date="2014-12" db="EMBL/GenBank/DDBJ databases">
        <title>Insight into the proteome of Arion vulgaris.</title>
        <authorList>
            <person name="Aradska J."/>
            <person name="Bulat T."/>
            <person name="Smidak R."/>
            <person name="Sarate P."/>
            <person name="Gangsoo J."/>
            <person name="Sialana F."/>
            <person name="Bilban M."/>
            <person name="Lubec G."/>
        </authorList>
    </citation>
    <scope>NUCLEOTIDE SEQUENCE</scope>
    <source>
        <tissue evidence="2">Skin</tissue>
    </source>
</reference>
<evidence type="ECO:0000256" key="1">
    <source>
        <dbReference type="SAM" id="Phobius"/>
    </source>
</evidence>
<organism evidence="2">
    <name type="scientific">Arion vulgaris</name>
    <dbReference type="NCBI Taxonomy" id="1028688"/>
    <lineage>
        <taxon>Eukaryota</taxon>
        <taxon>Metazoa</taxon>
        <taxon>Spiralia</taxon>
        <taxon>Lophotrochozoa</taxon>
        <taxon>Mollusca</taxon>
        <taxon>Gastropoda</taxon>
        <taxon>Heterobranchia</taxon>
        <taxon>Euthyneura</taxon>
        <taxon>Panpulmonata</taxon>
        <taxon>Eupulmonata</taxon>
        <taxon>Stylommatophora</taxon>
        <taxon>Helicina</taxon>
        <taxon>Arionoidea</taxon>
        <taxon>Arionidae</taxon>
        <taxon>Arion</taxon>
    </lineage>
</organism>
<proteinExistence type="predicted"/>
<keyword evidence="1" id="KW-1133">Transmembrane helix</keyword>
<keyword evidence="1" id="KW-0472">Membrane</keyword>
<name>A0A0B6YD38_9EUPU</name>
<gene>
    <name evidence="2" type="primary">ORF20189</name>
</gene>
<protein>
    <submittedName>
        <fullName evidence="2">Uncharacterized protein</fullName>
    </submittedName>
</protein>
<evidence type="ECO:0000313" key="2">
    <source>
        <dbReference type="EMBL" id="CEK53405.1"/>
    </source>
</evidence>
<feature type="transmembrane region" description="Helical" evidence="1">
    <location>
        <begin position="82"/>
        <end position="106"/>
    </location>
</feature>
<feature type="transmembrane region" description="Helical" evidence="1">
    <location>
        <begin position="12"/>
        <end position="36"/>
    </location>
</feature>
<dbReference type="EMBL" id="HACG01006540">
    <property type="protein sequence ID" value="CEK53405.1"/>
    <property type="molecule type" value="Transcribed_RNA"/>
</dbReference>
<sequence>MPAPQHDLRNRIFVAVWLVAMLIVGVLMIVVGSLVINNGCLGICLLPYYLILAGSICIFPAIIAILISICECRRQLDQTWTVMATICLASMAIRISGTVYILSSVVRVSSLDRLCTQSWVVVIGLILISIDWILFAIFCRLFCVSQLPQSTPDTPLLHHHGQSPFHAWKLRTNIPQM</sequence>
<feature type="transmembrane region" description="Helical" evidence="1">
    <location>
        <begin position="118"/>
        <end position="143"/>
    </location>
</feature>